<gene>
    <name evidence="7" type="ORF">SELO1098_LOCUS4159</name>
</gene>
<dbReference type="PANTHER" id="PTHR24098:SF0">
    <property type="entry name" value="OUTER SEGMENT 5"/>
    <property type="match status" value="1"/>
</dbReference>
<dbReference type="PROSITE" id="PS50294">
    <property type="entry name" value="WD_REPEATS_REGION"/>
    <property type="match status" value="2"/>
</dbReference>
<feature type="repeat" description="WD" evidence="4">
    <location>
        <begin position="175"/>
        <end position="207"/>
    </location>
</feature>
<evidence type="ECO:0000256" key="2">
    <source>
        <dbReference type="ARBA" id="ARBA00023069"/>
    </source>
</evidence>
<dbReference type="EMBL" id="HBIC01008364">
    <property type="protein sequence ID" value="CAE0275331.1"/>
    <property type="molecule type" value="Transcribed_RNA"/>
</dbReference>
<evidence type="ECO:0000259" key="5">
    <source>
        <dbReference type="Pfam" id="PF23335"/>
    </source>
</evidence>
<dbReference type="PANTHER" id="PTHR24098">
    <property type="entry name" value="OUTER SEGMENT 5"/>
    <property type="match status" value="1"/>
</dbReference>
<keyword evidence="4" id="KW-0853">WD repeat</keyword>
<dbReference type="InterPro" id="IPR056157">
    <property type="entry name" value="TPR_IFT80_172_dom"/>
</dbReference>
<dbReference type="Pfam" id="PF00400">
    <property type="entry name" value="WD40"/>
    <property type="match status" value="3"/>
</dbReference>
<keyword evidence="3" id="KW-0966">Cell projection</keyword>
<evidence type="ECO:0000313" key="7">
    <source>
        <dbReference type="EMBL" id="CAE0275331.1"/>
    </source>
</evidence>
<evidence type="ECO:0000256" key="3">
    <source>
        <dbReference type="ARBA" id="ARBA00023273"/>
    </source>
</evidence>
<dbReference type="SUPFAM" id="SSF50969">
    <property type="entry name" value="YVTN repeat-like/Quinoprotein amine dehydrogenase"/>
    <property type="match status" value="1"/>
</dbReference>
<comment type="subcellular location">
    <subcellularLocation>
        <location evidence="1">Cell projection</location>
        <location evidence="1">Cilium</location>
    </subcellularLocation>
</comment>
<dbReference type="Gene3D" id="2.130.10.10">
    <property type="entry name" value="YVTN repeat-like/Quinoprotein amine dehydrogenase"/>
    <property type="match status" value="2"/>
</dbReference>
<organism evidence="7">
    <name type="scientific">Spumella elongata</name>
    <dbReference type="NCBI Taxonomy" id="89044"/>
    <lineage>
        <taxon>Eukaryota</taxon>
        <taxon>Sar</taxon>
        <taxon>Stramenopiles</taxon>
        <taxon>Ochrophyta</taxon>
        <taxon>Chrysophyceae</taxon>
        <taxon>Chromulinales</taxon>
        <taxon>Chromulinaceae</taxon>
        <taxon>Spumella</taxon>
    </lineage>
</organism>
<dbReference type="InterPro" id="IPR036322">
    <property type="entry name" value="WD40_repeat_dom_sf"/>
</dbReference>
<dbReference type="InterPro" id="IPR015943">
    <property type="entry name" value="WD40/YVTN_repeat-like_dom_sf"/>
</dbReference>
<name>A0A7S3M0Q2_9STRA</name>
<keyword evidence="2" id="KW-0969">Cilium</keyword>
<evidence type="ECO:0008006" key="8">
    <source>
        <dbReference type="Google" id="ProtNLM"/>
    </source>
</evidence>
<evidence type="ECO:0000259" key="6">
    <source>
        <dbReference type="Pfam" id="PF23387"/>
    </source>
</evidence>
<dbReference type="FunFam" id="1.25.40.470:FF:000007">
    <property type="entry name" value="Intraflagellar transport 80 homolog (Chlamydomonas)"/>
    <property type="match status" value="1"/>
</dbReference>
<feature type="repeat" description="WD" evidence="4">
    <location>
        <begin position="93"/>
        <end position="125"/>
    </location>
</feature>
<dbReference type="Gene3D" id="1.25.40.470">
    <property type="match status" value="1"/>
</dbReference>
<dbReference type="GO" id="GO:0005929">
    <property type="term" value="C:cilium"/>
    <property type="evidence" value="ECO:0007669"/>
    <property type="project" value="UniProtKB-SubCell"/>
</dbReference>
<reference evidence="7" key="1">
    <citation type="submission" date="2021-01" db="EMBL/GenBank/DDBJ databases">
        <authorList>
            <person name="Corre E."/>
            <person name="Pelletier E."/>
            <person name="Niang G."/>
            <person name="Scheremetjew M."/>
            <person name="Finn R."/>
            <person name="Kale V."/>
            <person name="Holt S."/>
            <person name="Cochrane G."/>
            <person name="Meng A."/>
            <person name="Brown T."/>
            <person name="Cohen L."/>
        </authorList>
    </citation>
    <scope>NUCLEOTIDE SEQUENCE</scope>
    <source>
        <strain evidence="7">CCAP 955/1</strain>
    </source>
</reference>
<dbReference type="AlphaFoldDB" id="A0A7S3M0Q2"/>
<dbReference type="SMART" id="SM00320">
    <property type="entry name" value="WD40"/>
    <property type="match status" value="8"/>
</dbReference>
<feature type="domain" description="IFT80/172/WDR35 TPR" evidence="6">
    <location>
        <begin position="615"/>
        <end position="762"/>
    </location>
</feature>
<dbReference type="SUPFAM" id="SSF50978">
    <property type="entry name" value="WD40 repeat-like"/>
    <property type="match status" value="2"/>
</dbReference>
<evidence type="ECO:0000256" key="4">
    <source>
        <dbReference type="PROSITE-ProRule" id="PRU00221"/>
    </source>
</evidence>
<accession>A0A7S3M0Q2</accession>
<feature type="domain" description="IFT80 second beta-propeller" evidence="5">
    <location>
        <begin position="291"/>
        <end position="586"/>
    </location>
</feature>
<dbReference type="GO" id="GO:0060271">
    <property type="term" value="P:cilium assembly"/>
    <property type="evidence" value="ECO:0007669"/>
    <property type="project" value="TreeGrafter"/>
</dbReference>
<dbReference type="InterPro" id="IPR001680">
    <property type="entry name" value="WD40_rpt"/>
</dbReference>
<dbReference type="InterPro" id="IPR056456">
    <property type="entry name" value="Beta-prop_IFT80_2nd"/>
</dbReference>
<sequence length="773" mass="85943">MRLDILTKQEHTDIVSAVAWSPDGQLLSSSDDKVICRWGADGESQGKIPISVFVTGIAWFPSTGKQAPDTFAMSCSDGTFRFVSRSGREEKKVAAHSGAVILIRWSHDGAAILTAGEDGDIKIWSKSGNLRSTLVSTGQSVYCSCWGPDDDQVLIGNGKTLMIKTVQANRKNLQWNAHDGIVLCVDWNVANGLIVSGGEDCCYKVWDAFGRQLYSSRPMEHVITSIGWSPNGESFAVGSYNIVRLCDKAGWTHCRQRLQSGSVLNLAWTSDGTQFACAGGNGSVVFAQVVDRRFEWKNTEVTLIESRKIRVQDVANEAIEDLEFSRDRVVEIGLGFDYLVVTTTTQCFIYGLQNLNTPIIFEIRAPPHFMHICRRHFLTLDQISGIQIVSFEGRVLSTPKFQGLRPEYLTRDLVSLSADTLVVVDSVDAKNIQILDASSGRAIGKLNHSAAEVTAVHLNQHSLGPQERILAFVDRNRDLYVASLHTGGGGAAQGGALNIPTFKLHAHVDSFIFNDETNVLVGLADGCLKYWYQPEVALVDKDLLSLTTSSVDAAEYGRSAQFLAYTGNRISVRKVDGSILFTNTSPDVPLLYELARAGRWDEATRLCRHQKSSTLWGTLASMALAKKQLDSAETALAELNEVAKVEYIQYIKAIPSEEGKQAELALYRRQPDEAERILLQASPPLAYRAIKLNLNLFRWQRALDLAVKHKIHIDTVLAYRQKYLQSFEREETNQKFLQYFKQVNFHWDDIVQNEQREIEDESQRSRGGGGGRK</sequence>
<dbReference type="PROSITE" id="PS50082">
    <property type="entry name" value="WD_REPEATS_2"/>
    <property type="match status" value="3"/>
</dbReference>
<dbReference type="InterPro" id="IPR011044">
    <property type="entry name" value="Quino_amine_DH_bsu"/>
</dbReference>
<dbReference type="Pfam" id="PF23335">
    <property type="entry name" value="Beta-prop_IFT80_2nd"/>
    <property type="match status" value="1"/>
</dbReference>
<dbReference type="GO" id="GO:0030992">
    <property type="term" value="C:intraciliary transport particle B"/>
    <property type="evidence" value="ECO:0007669"/>
    <property type="project" value="TreeGrafter"/>
</dbReference>
<dbReference type="Pfam" id="PF23387">
    <property type="entry name" value="TPR_IFT80_172"/>
    <property type="match status" value="1"/>
</dbReference>
<evidence type="ECO:0000256" key="1">
    <source>
        <dbReference type="ARBA" id="ARBA00004138"/>
    </source>
</evidence>
<feature type="repeat" description="WD" evidence="4">
    <location>
        <begin position="8"/>
        <end position="38"/>
    </location>
</feature>
<protein>
    <recommendedName>
        <fullName evidence="8">Intraflagellar transport protein 80</fullName>
    </recommendedName>
</protein>
<proteinExistence type="predicted"/>